<evidence type="ECO:0000313" key="4">
    <source>
        <dbReference type="Proteomes" id="UP000735874"/>
    </source>
</evidence>
<dbReference type="InterPro" id="IPR036397">
    <property type="entry name" value="RNaseH_sf"/>
</dbReference>
<evidence type="ECO:0000313" key="2">
    <source>
        <dbReference type="EMBL" id="KAG2859614.1"/>
    </source>
</evidence>
<evidence type="ECO:0000259" key="1">
    <source>
        <dbReference type="Pfam" id="PF24964"/>
    </source>
</evidence>
<reference evidence="2" key="1">
    <citation type="submission" date="2018-10" db="EMBL/GenBank/DDBJ databases">
        <title>Effector identification in a new, highly contiguous assembly of the strawberry crown rot pathogen Phytophthora cactorum.</title>
        <authorList>
            <person name="Armitage A.D."/>
            <person name="Nellist C.F."/>
            <person name="Bates H."/>
            <person name="Vickerstaff R.J."/>
            <person name="Harrison R.J."/>
        </authorList>
    </citation>
    <scope>NUCLEOTIDE SEQUENCE</scope>
    <source>
        <strain evidence="2">15-7</strain>
        <strain evidence="3">4040</strain>
    </source>
</reference>
<sequence>MGKRSVSESARYAILHDLLKHNIDGELAYGAQKATATTFGVHRQTVGSIWNLYNASVAAGNVTGDIKCKYKGNSGRKGYNKRLMKQKLEAVPAHQRWDLHRKTEFDGKIGLWPLTEDYVAQRSSKNRPAGTMLKPNIKAVNAEVSKHFLLEFVFAAIRAKWPRGDSGKIIYVQQDNATPHIQLNDPDVLREGSRDGWYIRLIFQPPNLPDLHCLDFSYFPAIQTLQYKTYVSTTELLIDDVEASFRNLDRRKLDNIFLTQQQVMGCILACEGGNVYILPHLGKAKLRRQEKLLRYVVCDADVVKEAGGQPL</sequence>
<dbReference type="Proteomes" id="UP000736787">
    <property type="component" value="Unassembled WGS sequence"/>
</dbReference>
<protein>
    <recommendedName>
        <fullName evidence="1">DUF7769 domain-containing protein</fullName>
    </recommendedName>
</protein>
<evidence type="ECO:0000313" key="3">
    <source>
        <dbReference type="EMBL" id="KAG2944737.1"/>
    </source>
</evidence>
<dbReference type="PANTHER" id="PTHR47169">
    <property type="entry name" value="OS01G0541250 PROTEIN"/>
    <property type="match status" value="1"/>
</dbReference>
<proteinExistence type="predicted"/>
<name>A0A8T0ZAG6_9STRA</name>
<dbReference type="AlphaFoldDB" id="A0A8T0ZAG6"/>
<dbReference type="VEuPathDB" id="FungiDB:PC110_g23150"/>
<dbReference type="EMBL" id="RCMK01000199">
    <property type="protein sequence ID" value="KAG2944737.1"/>
    <property type="molecule type" value="Genomic_DNA"/>
</dbReference>
<accession>A0A8T0ZAG6</accession>
<dbReference type="GO" id="GO:0003676">
    <property type="term" value="F:nucleic acid binding"/>
    <property type="evidence" value="ECO:0007669"/>
    <property type="project" value="InterPro"/>
</dbReference>
<dbReference type="Pfam" id="PF24964">
    <property type="entry name" value="DUF7769"/>
    <property type="match status" value="1"/>
</dbReference>
<organism evidence="2 4">
    <name type="scientific">Phytophthora cactorum</name>
    <dbReference type="NCBI Taxonomy" id="29920"/>
    <lineage>
        <taxon>Eukaryota</taxon>
        <taxon>Sar</taxon>
        <taxon>Stramenopiles</taxon>
        <taxon>Oomycota</taxon>
        <taxon>Peronosporomycetes</taxon>
        <taxon>Peronosporales</taxon>
        <taxon>Peronosporaceae</taxon>
        <taxon>Phytophthora</taxon>
    </lineage>
</organism>
<dbReference type="Proteomes" id="UP000735874">
    <property type="component" value="Unassembled WGS sequence"/>
</dbReference>
<comment type="caution">
    <text evidence="2">The sequence shown here is derived from an EMBL/GenBank/DDBJ whole genome shotgun (WGS) entry which is preliminary data.</text>
</comment>
<feature type="domain" description="DUF7769" evidence="1">
    <location>
        <begin position="7"/>
        <end position="55"/>
    </location>
</feature>
<gene>
    <name evidence="2" type="ORF">PC113_g8790</name>
    <name evidence="3" type="ORF">PC117_g8968</name>
</gene>
<dbReference type="EMBL" id="RCMG01000210">
    <property type="protein sequence ID" value="KAG2859614.1"/>
    <property type="molecule type" value="Genomic_DNA"/>
</dbReference>
<dbReference type="Gene3D" id="3.30.420.10">
    <property type="entry name" value="Ribonuclease H-like superfamily/Ribonuclease H"/>
    <property type="match status" value="1"/>
</dbReference>
<dbReference type="InterPro" id="IPR056671">
    <property type="entry name" value="DUF7769"/>
</dbReference>
<dbReference type="PANTHER" id="PTHR47169:SF2">
    <property type="entry name" value="OS01G0541250 PROTEIN"/>
    <property type="match status" value="1"/>
</dbReference>